<evidence type="ECO:0000259" key="2">
    <source>
        <dbReference type="Pfam" id="PF00144"/>
    </source>
</evidence>
<dbReference type="AlphaFoldDB" id="A0A853BGK2"/>
<dbReference type="Pfam" id="PF00144">
    <property type="entry name" value="Beta-lactamase"/>
    <property type="match status" value="1"/>
</dbReference>
<dbReference type="RefSeq" id="WP_308118442.1">
    <property type="nucleotide sequence ID" value="NZ_JACCFO010000001.1"/>
</dbReference>
<name>A0A853BGK2_9ACTN</name>
<evidence type="ECO:0000313" key="3">
    <source>
        <dbReference type="EMBL" id="NYI94160.1"/>
    </source>
</evidence>
<protein>
    <submittedName>
        <fullName evidence="3">CubicO group peptidase (Beta-lactamase class C family)</fullName>
    </submittedName>
</protein>
<dbReference type="InterPro" id="IPR012338">
    <property type="entry name" value="Beta-lactam/transpept-like"/>
</dbReference>
<dbReference type="PANTHER" id="PTHR46825:SF9">
    <property type="entry name" value="BETA-LACTAMASE-RELATED DOMAIN-CONTAINING PROTEIN"/>
    <property type="match status" value="1"/>
</dbReference>
<feature type="signal peptide" evidence="1">
    <location>
        <begin position="1"/>
        <end position="32"/>
    </location>
</feature>
<feature type="chain" id="PRO_5038678485" evidence="1">
    <location>
        <begin position="33"/>
        <end position="435"/>
    </location>
</feature>
<feature type="domain" description="Beta-lactamase-related" evidence="2">
    <location>
        <begin position="55"/>
        <end position="393"/>
    </location>
</feature>
<gene>
    <name evidence="3" type="ORF">HNR12_000437</name>
</gene>
<dbReference type="PROSITE" id="PS51318">
    <property type="entry name" value="TAT"/>
    <property type="match status" value="1"/>
</dbReference>
<evidence type="ECO:0000256" key="1">
    <source>
        <dbReference type="SAM" id="SignalP"/>
    </source>
</evidence>
<comment type="caution">
    <text evidence="3">The sequence shown here is derived from an EMBL/GenBank/DDBJ whole genome shotgun (WGS) entry which is preliminary data.</text>
</comment>
<evidence type="ECO:0000313" key="4">
    <source>
        <dbReference type="Proteomes" id="UP000575985"/>
    </source>
</evidence>
<dbReference type="InterPro" id="IPR050491">
    <property type="entry name" value="AmpC-like"/>
</dbReference>
<dbReference type="SUPFAM" id="SSF56601">
    <property type="entry name" value="beta-lactamase/transpeptidase-like"/>
    <property type="match status" value="1"/>
</dbReference>
<reference evidence="3 4" key="1">
    <citation type="submission" date="2020-07" db="EMBL/GenBank/DDBJ databases">
        <title>Sequencing the genomes of 1000 actinobacteria strains.</title>
        <authorList>
            <person name="Klenk H.-P."/>
        </authorList>
    </citation>
    <scope>NUCLEOTIDE SEQUENCE [LARGE SCALE GENOMIC DNA]</scope>
    <source>
        <strain evidence="3 4">DSM 45927</strain>
    </source>
</reference>
<keyword evidence="4" id="KW-1185">Reference proteome</keyword>
<sequence length="435" mass="46917">MTTALGRRDLLKASGAAGAAVLAGGLLSTATAAPAAAAERTWRATGVANAALASFDNTMKSYMQARNITAGSLAVARNGKLLYVRGYTWDDPAKPTTQPTDVFRLASVSKPITATAVMRLVQTGRLSLTDRVTDLLTLRPPAGQTADPRLKDVTVRRLLQHLGGWDRDVSFDPLWSDARIAGGLGVGYPLSSRDIMRYVTGQPLDHAPGTTYAYCNYGYLLLGEIIAAVSGTSYEDYVTQEILRPLRITRMRLGASLSQDTSGEVDYNSRYTGRSVIDDSGATLPLPYGGFNMETQFANGGWVGSAADVVRFCYLYDQPASAQILSSASIKTVYAKPEAGGWNGYHYGLGWYVRPVSGGQNTWHTGSMPGTYTLLMTSGGLTIAALFNQRKEGDNLNWGEIDPLLWDAADAVDTWPTTDLTSRYFPPEGWVPVRP</sequence>
<dbReference type="InterPro" id="IPR006311">
    <property type="entry name" value="TAT_signal"/>
</dbReference>
<dbReference type="EMBL" id="JACCFO010000001">
    <property type="protein sequence ID" value="NYI94160.1"/>
    <property type="molecule type" value="Genomic_DNA"/>
</dbReference>
<accession>A0A853BGK2</accession>
<dbReference type="Proteomes" id="UP000575985">
    <property type="component" value="Unassembled WGS sequence"/>
</dbReference>
<keyword evidence="1" id="KW-0732">Signal</keyword>
<dbReference type="Gene3D" id="3.40.710.10">
    <property type="entry name" value="DD-peptidase/beta-lactamase superfamily"/>
    <property type="match status" value="1"/>
</dbReference>
<dbReference type="InterPro" id="IPR001466">
    <property type="entry name" value="Beta-lactam-related"/>
</dbReference>
<organism evidence="3 4">
    <name type="scientific">Streptomonospora nanhaiensis</name>
    <dbReference type="NCBI Taxonomy" id="1323731"/>
    <lineage>
        <taxon>Bacteria</taxon>
        <taxon>Bacillati</taxon>
        <taxon>Actinomycetota</taxon>
        <taxon>Actinomycetes</taxon>
        <taxon>Streptosporangiales</taxon>
        <taxon>Nocardiopsidaceae</taxon>
        <taxon>Streptomonospora</taxon>
    </lineage>
</organism>
<dbReference type="PANTHER" id="PTHR46825">
    <property type="entry name" value="D-ALANYL-D-ALANINE-CARBOXYPEPTIDASE/ENDOPEPTIDASE AMPH"/>
    <property type="match status" value="1"/>
</dbReference>
<proteinExistence type="predicted"/>